<accession>A0A5C1PYN5</accession>
<dbReference type="KEGG" id="snn:EWH46_02285"/>
<dbReference type="Proteomes" id="UP000323522">
    <property type="component" value="Chromosome"/>
</dbReference>
<evidence type="ECO:0000313" key="2">
    <source>
        <dbReference type="EMBL" id="QEM99715.1"/>
    </source>
</evidence>
<dbReference type="EMBL" id="JBEPLS010000005">
    <property type="protein sequence ID" value="MET3604067.1"/>
    <property type="molecule type" value="Genomic_DNA"/>
</dbReference>
<evidence type="ECO:0000313" key="1">
    <source>
        <dbReference type="EMBL" id="MET3604067.1"/>
    </source>
</evidence>
<evidence type="ECO:0000313" key="4">
    <source>
        <dbReference type="Proteomes" id="UP001549111"/>
    </source>
</evidence>
<name>A0A5C1PYN5_9BURK</name>
<protein>
    <submittedName>
        <fullName evidence="2">Uncharacterized protein</fullName>
    </submittedName>
</protein>
<reference evidence="2 3" key="1">
    <citation type="submission" date="2019-02" db="EMBL/GenBank/DDBJ databases">
        <title>Complete Genome Sequence and Methylome Analysis of Sphaerotilus natans subsp. sulfidivorans D-507.</title>
        <authorList>
            <person name="Fomenkov A."/>
            <person name="Gridneva E."/>
            <person name="Smolyakov D."/>
            <person name="Dubinina G."/>
            <person name="Vincze T."/>
            <person name="Grabovich M."/>
            <person name="Roberts R.J."/>
        </authorList>
    </citation>
    <scope>NUCLEOTIDE SEQUENCE [LARGE SCALE GENOMIC DNA]</scope>
    <source>
        <strain evidence="2 3">D-507</strain>
    </source>
</reference>
<dbReference type="AlphaFoldDB" id="A0A5C1PYN5"/>
<dbReference type="RefSeq" id="WP_149502477.1">
    <property type="nucleotide sequence ID" value="NZ_CP035708.1"/>
</dbReference>
<dbReference type="EMBL" id="CP035708">
    <property type="protein sequence ID" value="QEM99715.1"/>
    <property type="molecule type" value="Genomic_DNA"/>
</dbReference>
<gene>
    <name evidence="1" type="ORF">ABIC99_001880</name>
    <name evidence="2" type="ORF">EWH46_02285</name>
</gene>
<sequence length="70" mass="7627">MSSNPWLKKNPFMSMWLSAANSVANTARGQATRQARRNASAAAAQAGNSLFSFWTQAMGLTAKSAHRKKR</sequence>
<proteinExistence type="predicted"/>
<organism evidence="2 3">
    <name type="scientific">Sphaerotilus sulfidivorans</name>
    <dbReference type="NCBI Taxonomy" id="639200"/>
    <lineage>
        <taxon>Bacteria</taxon>
        <taxon>Pseudomonadati</taxon>
        <taxon>Pseudomonadota</taxon>
        <taxon>Betaproteobacteria</taxon>
        <taxon>Burkholderiales</taxon>
        <taxon>Sphaerotilaceae</taxon>
        <taxon>Sphaerotilus</taxon>
    </lineage>
</organism>
<reference evidence="1 4" key="2">
    <citation type="submission" date="2024-06" db="EMBL/GenBank/DDBJ databases">
        <title>Genomic Encyclopedia of Type Strains, Phase IV (KMG-IV): sequencing the most valuable type-strain genomes for metagenomic binning, comparative biology and taxonomic classification.</title>
        <authorList>
            <person name="Goeker M."/>
        </authorList>
    </citation>
    <scope>NUCLEOTIDE SEQUENCE [LARGE SCALE GENOMIC DNA]</scope>
    <source>
        <strain evidence="1 4">D-501</strain>
    </source>
</reference>
<dbReference type="Proteomes" id="UP001549111">
    <property type="component" value="Unassembled WGS sequence"/>
</dbReference>
<keyword evidence="4" id="KW-1185">Reference proteome</keyword>
<evidence type="ECO:0000313" key="3">
    <source>
        <dbReference type="Proteomes" id="UP000323522"/>
    </source>
</evidence>